<feature type="compositionally biased region" description="Basic and acidic residues" evidence="1">
    <location>
        <begin position="43"/>
        <end position="54"/>
    </location>
</feature>
<feature type="compositionally biased region" description="Basic and acidic residues" evidence="1">
    <location>
        <begin position="22"/>
        <end position="35"/>
    </location>
</feature>
<sequence>MIEETCDIEFDETNGSQGEVFTHNDVDDEPLHDAMKNMTIGDVKPEEVHEDHDQGGGSSPSRPSTCMAPQVDKDESNEREQGENGEVPDNQDQGMPQASNDESSLPMAPRRPLVRHGRISKDHPIDQIIAYLCRGTLEDPDWIIAMQEELNNFARNEVWVLEECPKDKNIIGTKWVFSNKQDEQGVVVRNKARLVAKGFAQVEGLDFGETFAPVARLEAIRILLAYSSHHKIKLYQMDVKSAFLNGYINELVYGDQPPGFEDPRKPNHVNRLNKALYGFKQAPRAWYEMLRAFLIMQGFKIGKVDMTLFTKDINGELFICQIYVDDIIFGCTNEKLSHEFGDMMSREFEMSMIGELNFFLGFQIKQVKGATFIHQENIAKIYSRSSRWMIASQLKLRCKLENISTPMWTGNPLINPRTAP</sequence>
<dbReference type="InterPro" id="IPR013103">
    <property type="entry name" value="RVT_2"/>
</dbReference>
<dbReference type="Pfam" id="PF07727">
    <property type="entry name" value="RVT_2"/>
    <property type="match status" value="1"/>
</dbReference>
<feature type="compositionally biased region" description="Polar residues" evidence="1">
    <location>
        <begin position="90"/>
        <end position="103"/>
    </location>
</feature>
<organism evidence="3 4">
    <name type="scientific">Paspalum notatum var. saurae</name>
    <dbReference type="NCBI Taxonomy" id="547442"/>
    <lineage>
        <taxon>Eukaryota</taxon>
        <taxon>Viridiplantae</taxon>
        <taxon>Streptophyta</taxon>
        <taxon>Embryophyta</taxon>
        <taxon>Tracheophyta</taxon>
        <taxon>Spermatophyta</taxon>
        <taxon>Magnoliopsida</taxon>
        <taxon>Liliopsida</taxon>
        <taxon>Poales</taxon>
        <taxon>Poaceae</taxon>
        <taxon>PACMAD clade</taxon>
        <taxon>Panicoideae</taxon>
        <taxon>Andropogonodae</taxon>
        <taxon>Paspaleae</taxon>
        <taxon>Paspalinae</taxon>
        <taxon>Paspalum</taxon>
    </lineage>
</organism>
<feature type="compositionally biased region" description="Basic and acidic residues" evidence="1">
    <location>
        <begin position="71"/>
        <end position="82"/>
    </location>
</feature>
<evidence type="ECO:0000259" key="2">
    <source>
        <dbReference type="Pfam" id="PF07727"/>
    </source>
</evidence>
<dbReference type="Proteomes" id="UP001341281">
    <property type="component" value="Chromosome 02"/>
</dbReference>
<protein>
    <recommendedName>
        <fullName evidence="2">Reverse transcriptase Ty1/copia-type domain-containing protein</fullName>
    </recommendedName>
</protein>
<evidence type="ECO:0000313" key="3">
    <source>
        <dbReference type="EMBL" id="WVZ58702.1"/>
    </source>
</evidence>
<accession>A0AAQ3SQC3</accession>
<evidence type="ECO:0000313" key="4">
    <source>
        <dbReference type="Proteomes" id="UP001341281"/>
    </source>
</evidence>
<dbReference type="SUPFAM" id="SSF56672">
    <property type="entry name" value="DNA/RNA polymerases"/>
    <property type="match status" value="1"/>
</dbReference>
<dbReference type="InterPro" id="IPR043502">
    <property type="entry name" value="DNA/RNA_pol_sf"/>
</dbReference>
<proteinExistence type="predicted"/>
<reference evidence="3 4" key="1">
    <citation type="submission" date="2024-02" db="EMBL/GenBank/DDBJ databases">
        <title>High-quality chromosome-scale genome assembly of Pensacola bahiagrass (Paspalum notatum Flugge var. saurae).</title>
        <authorList>
            <person name="Vega J.M."/>
            <person name="Podio M."/>
            <person name="Orjuela J."/>
            <person name="Siena L.A."/>
            <person name="Pessino S.C."/>
            <person name="Combes M.C."/>
            <person name="Mariac C."/>
            <person name="Albertini E."/>
            <person name="Pupilli F."/>
            <person name="Ortiz J.P.A."/>
            <person name="Leblanc O."/>
        </authorList>
    </citation>
    <scope>NUCLEOTIDE SEQUENCE [LARGE SCALE GENOMIC DNA]</scope>
    <source>
        <strain evidence="3">R1</strain>
        <tissue evidence="3">Leaf</tissue>
    </source>
</reference>
<gene>
    <name evidence="3" type="ORF">U9M48_008944</name>
</gene>
<feature type="region of interest" description="Disordered" evidence="1">
    <location>
        <begin position="11"/>
        <end position="109"/>
    </location>
</feature>
<evidence type="ECO:0000256" key="1">
    <source>
        <dbReference type="SAM" id="MobiDB-lite"/>
    </source>
</evidence>
<feature type="domain" description="Reverse transcriptase Ty1/copia-type" evidence="2">
    <location>
        <begin position="156"/>
        <end position="378"/>
    </location>
</feature>
<dbReference type="EMBL" id="CP144746">
    <property type="protein sequence ID" value="WVZ58702.1"/>
    <property type="molecule type" value="Genomic_DNA"/>
</dbReference>
<keyword evidence="4" id="KW-1185">Reference proteome</keyword>
<name>A0AAQ3SQC3_PASNO</name>
<dbReference type="AlphaFoldDB" id="A0AAQ3SQC3"/>